<evidence type="ECO:0000256" key="6">
    <source>
        <dbReference type="ARBA" id="ARBA00022553"/>
    </source>
</evidence>
<dbReference type="PROSITE" id="PS50110">
    <property type="entry name" value="RESPONSE_REGULATORY"/>
    <property type="match status" value="1"/>
</dbReference>
<dbReference type="InterPro" id="IPR001789">
    <property type="entry name" value="Sig_transdc_resp-reg_receiver"/>
</dbReference>
<evidence type="ECO:0000256" key="9">
    <source>
        <dbReference type="ARBA" id="ARBA00022777"/>
    </source>
</evidence>
<keyword evidence="5" id="KW-0997">Cell inner membrane</keyword>
<evidence type="ECO:0000256" key="11">
    <source>
        <dbReference type="ARBA" id="ARBA00022989"/>
    </source>
</evidence>
<feature type="modified residue" description="Phosphohistidine" evidence="13">
    <location>
        <position position="785"/>
    </location>
</feature>
<dbReference type="InterPro" id="IPR003661">
    <property type="entry name" value="HisK_dim/P_dom"/>
</dbReference>
<dbReference type="PANTHER" id="PTHR43047:SF64">
    <property type="entry name" value="HISTIDINE KINASE CONTAINING CHEY-HOMOLOGOUS RECEIVER DOMAIN AND PAS DOMAIN-RELATED"/>
    <property type="match status" value="1"/>
</dbReference>
<dbReference type="Gene3D" id="3.30.565.10">
    <property type="entry name" value="Histidine kinase-like ATPase, C-terminal domain"/>
    <property type="match status" value="1"/>
</dbReference>
<name>A0AAP2D5G0_9BACT</name>
<feature type="transmembrane region" description="Helical" evidence="16">
    <location>
        <begin position="20"/>
        <end position="39"/>
    </location>
</feature>
<evidence type="ECO:0000256" key="4">
    <source>
        <dbReference type="ARBA" id="ARBA00022475"/>
    </source>
</evidence>
<dbReference type="PROSITE" id="PS50109">
    <property type="entry name" value="HIS_KIN"/>
    <property type="match status" value="1"/>
</dbReference>
<evidence type="ECO:0000256" key="2">
    <source>
        <dbReference type="ARBA" id="ARBA00004429"/>
    </source>
</evidence>
<dbReference type="FunFam" id="3.30.565.10:FF:000010">
    <property type="entry name" value="Sensor histidine kinase RcsC"/>
    <property type="match status" value="1"/>
</dbReference>
<dbReference type="InterPro" id="IPR004358">
    <property type="entry name" value="Sig_transdc_His_kin-like_C"/>
</dbReference>
<dbReference type="SMART" id="SM00388">
    <property type="entry name" value="HisKA"/>
    <property type="match status" value="1"/>
</dbReference>
<reference evidence="20 21" key="1">
    <citation type="submission" date="2021-05" db="EMBL/GenBank/DDBJ databases">
        <title>A Polyphasic approach of four new species of the genus Ohtaekwangia: Ohtaekwangia histidinii sp. nov., Ohtaekwangia cretensis sp. nov., Ohtaekwangia indiensis sp. nov., Ohtaekwangia reichenbachii sp. nov. from diverse environment.</title>
        <authorList>
            <person name="Octaviana S."/>
        </authorList>
    </citation>
    <scope>NUCLEOTIDE SEQUENCE [LARGE SCALE GENOMIC DNA]</scope>
    <source>
        <strain evidence="20 21">PWU37</strain>
    </source>
</reference>
<dbReference type="Gene3D" id="1.20.120.160">
    <property type="entry name" value="HPT domain"/>
    <property type="match status" value="1"/>
</dbReference>
<dbReference type="Gene3D" id="3.40.50.2300">
    <property type="match status" value="1"/>
</dbReference>
<keyword evidence="9" id="KW-0418">Kinase</keyword>
<dbReference type="Pfam" id="PF00512">
    <property type="entry name" value="HisKA"/>
    <property type="match status" value="1"/>
</dbReference>
<dbReference type="GO" id="GO:0005886">
    <property type="term" value="C:plasma membrane"/>
    <property type="evidence" value="ECO:0007669"/>
    <property type="project" value="UniProtKB-SubCell"/>
</dbReference>
<evidence type="ECO:0000259" key="19">
    <source>
        <dbReference type="PROSITE" id="PS50894"/>
    </source>
</evidence>
<keyword evidence="8 16" id="KW-0812">Transmembrane</keyword>
<evidence type="ECO:0000256" key="13">
    <source>
        <dbReference type="PROSITE-ProRule" id="PRU00110"/>
    </source>
</evidence>
<keyword evidence="15" id="KW-0175">Coiled coil</keyword>
<dbReference type="Pfam" id="PF01627">
    <property type="entry name" value="Hpt"/>
    <property type="match status" value="1"/>
</dbReference>
<evidence type="ECO:0000256" key="5">
    <source>
        <dbReference type="ARBA" id="ARBA00022519"/>
    </source>
</evidence>
<dbReference type="SUPFAM" id="SSF47384">
    <property type="entry name" value="Homodimeric domain of signal transducing histidine kinase"/>
    <property type="match status" value="1"/>
</dbReference>
<feature type="coiled-coil region" evidence="15">
    <location>
        <begin position="225"/>
        <end position="252"/>
    </location>
</feature>
<dbReference type="GO" id="GO:0000155">
    <property type="term" value="F:phosphorelay sensor kinase activity"/>
    <property type="evidence" value="ECO:0007669"/>
    <property type="project" value="InterPro"/>
</dbReference>
<feature type="modified residue" description="4-aspartylphosphate" evidence="14">
    <location>
        <position position="648"/>
    </location>
</feature>
<keyword evidence="10" id="KW-0067">ATP-binding</keyword>
<evidence type="ECO:0000256" key="1">
    <source>
        <dbReference type="ARBA" id="ARBA00000085"/>
    </source>
</evidence>
<evidence type="ECO:0000256" key="7">
    <source>
        <dbReference type="ARBA" id="ARBA00022679"/>
    </source>
</evidence>
<keyword evidence="11 16" id="KW-1133">Transmembrane helix</keyword>
<dbReference type="Pfam" id="PF02518">
    <property type="entry name" value="HATPase_c"/>
    <property type="match status" value="1"/>
</dbReference>
<dbReference type="Proteomes" id="UP001319180">
    <property type="component" value="Unassembled WGS sequence"/>
</dbReference>
<feature type="domain" description="HPt" evidence="19">
    <location>
        <begin position="746"/>
        <end position="843"/>
    </location>
</feature>
<dbReference type="SUPFAM" id="SSF47226">
    <property type="entry name" value="Histidine-containing phosphotransfer domain, HPT domain"/>
    <property type="match status" value="1"/>
</dbReference>
<dbReference type="InterPro" id="IPR036097">
    <property type="entry name" value="HisK_dim/P_sf"/>
</dbReference>
<keyword evidence="6 14" id="KW-0597">Phosphoprotein</keyword>
<feature type="domain" description="Response regulatory" evidence="18">
    <location>
        <begin position="599"/>
        <end position="714"/>
    </location>
</feature>
<dbReference type="RefSeq" id="WP_254088955.1">
    <property type="nucleotide sequence ID" value="NZ_JAHESC010000004.1"/>
</dbReference>
<dbReference type="SUPFAM" id="SSF52172">
    <property type="entry name" value="CheY-like"/>
    <property type="match status" value="1"/>
</dbReference>
<dbReference type="CDD" id="cd00082">
    <property type="entry name" value="HisKA"/>
    <property type="match status" value="1"/>
</dbReference>
<keyword evidence="21" id="KW-1185">Reference proteome</keyword>
<organism evidence="20 21">
    <name type="scientific">Dawidia soli</name>
    <dbReference type="NCBI Taxonomy" id="2782352"/>
    <lineage>
        <taxon>Bacteria</taxon>
        <taxon>Pseudomonadati</taxon>
        <taxon>Bacteroidota</taxon>
        <taxon>Cytophagia</taxon>
        <taxon>Cytophagales</taxon>
        <taxon>Chryseotaleaceae</taxon>
        <taxon>Dawidia</taxon>
    </lineage>
</organism>
<dbReference type="CDD" id="cd16922">
    <property type="entry name" value="HATPase_EvgS-ArcB-TorS-like"/>
    <property type="match status" value="1"/>
</dbReference>
<accession>A0AAP2D5G0</accession>
<keyword evidence="4" id="KW-1003">Cell membrane</keyword>
<dbReference type="InterPro" id="IPR036890">
    <property type="entry name" value="HATPase_C_sf"/>
</dbReference>
<gene>
    <name evidence="20" type="ORF">KK078_04010</name>
</gene>
<evidence type="ECO:0000256" key="14">
    <source>
        <dbReference type="PROSITE-ProRule" id="PRU00169"/>
    </source>
</evidence>
<dbReference type="SMART" id="SM00448">
    <property type="entry name" value="REC"/>
    <property type="match status" value="1"/>
</dbReference>
<dbReference type="SUPFAM" id="SSF55874">
    <property type="entry name" value="ATPase domain of HSP90 chaperone/DNA topoisomerase II/histidine kinase"/>
    <property type="match status" value="1"/>
</dbReference>
<dbReference type="PANTHER" id="PTHR43047">
    <property type="entry name" value="TWO-COMPONENT HISTIDINE PROTEIN KINASE"/>
    <property type="match status" value="1"/>
</dbReference>
<dbReference type="EMBL" id="JAHESC010000004">
    <property type="protein sequence ID" value="MBT1685704.1"/>
    <property type="molecule type" value="Genomic_DNA"/>
</dbReference>
<evidence type="ECO:0000256" key="16">
    <source>
        <dbReference type="SAM" id="Phobius"/>
    </source>
</evidence>
<sequence>MLNARDKSNPVSVKGKVLAGFFFAFIAIILALGITHFAFRTMLDTVDELSAPNEKLTALNTVFQEITTLDQLQRAEAIRNPNKPYRAFLLQSKTVAAKIDTILAMPWDTAQHRRISEMKQVLKQRDKLFFSYLRLKLKLAANRQYTERLDTLAVILDQGADTSVVTTQKKTTTTYWRDSAVAPEKSQKSGRFRLFGKKKSTVVEPETQHVKVEEELSVQVDTLAVARQNNALEEVEKIMRELDDNRVSQNRRLQRRELELIHANSLFINQLLGILHEVENEEVQQMRTTNRQASTLFNQSISRISMLLVVFFLVAALLVYLIWIDISKSNYYKEQLERSRDEAEELGQIKQRFLANMSHEIRTPLQSIIGFAEQLRQHPGSPEAAAAIHSSSEHLLHIVNEVLDYSRISSGNFSLAEEPFTLRTLVNEVEEAMRVQAEKKGLTFLLDYEQALDYRLLGDPFRLRQILYNLLGNAIKFTNKGFVRLTVRTVEQEPGDTIACTFEVTDTGIGIRPEDLKNIFNQFEQASTLVAEQYGGGAGLGLTIVKSLVEAQRGTVEVSSEPGIGSTFRIQLAFARTMHMVQPATHAPALNPQGAFHGKVLLVDDDPMIVRLCGLILSKNNIPHLLFEEAEKLLDHTPDAGVTHILMDIRMPRINGIELCAALRRKYPRSTRFIALTAHVFAQDRQKLLDGGFDVVLSKPFHEHELLETLGLSAVPQTEVSEAASVSATPPAALDLSALRQMTFGDETLLQSVLAQFIEETEEDLQRLESSLRSGDTPMLREVVHKVAGRTGQMGATPLSIRLRALEKRIHDGETLPALHDEAALLQIEVEEMMKSVRVLSDL</sequence>
<keyword evidence="12 16" id="KW-0472">Membrane</keyword>
<dbReference type="InterPro" id="IPR008207">
    <property type="entry name" value="Sig_transdc_His_kin_Hpt_dom"/>
</dbReference>
<evidence type="ECO:0000256" key="8">
    <source>
        <dbReference type="ARBA" id="ARBA00022692"/>
    </source>
</evidence>
<comment type="catalytic activity">
    <reaction evidence="1">
        <text>ATP + protein L-histidine = ADP + protein N-phospho-L-histidine.</text>
        <dbReference type="EC" id="2.7.13.3"/>
    </reaction>
</comment>
<dbReference type="InterPro" id="IPR003594">
    <property type="entry name" value="HATPase_dom"/>
</dbReference>
<dbReference type="PRINTS" id="PR00344">
    <property type="entry name" value="BCTRLSENSOR"/>
</dbReference>
<dbReference type="Pfam" id="PF00072">
    <property type="entry name" value="Response_reg"/>
    <property type="match status" value="1"/>
</dbReference>
<dbReference type="EC" id="2.7.13.3" evidence="3"/>
<protein>
    <recommendedName>
        <fullName evidence="3">histidine kinase</fullName>
        <ecNumber evidence="3">2.7.13.3</ecNumber>
    </recommendedName>
</protein>
<evidence type="ECO:0000256" key="10">
    <source>
        <dbReference type="ARBA" id="ARBA00022840"/>
    </source>
</evidence>
<dbReference type="Gene3D" id="1.10.287.130">
    <property type="match status" value="1"/>
</dbReference>
<evidence type="ECO:0000259" key="18">
    <source>
        <dbReference type="PROSITE" id="PS50110"/>
    </source>
</evidence>
<comment type="subcellular location">
    <subcellularLocation>
        <location evidence="2">Cell inner membrane</location>
        <topology evidence="2">Multi-pass membrane protein</topology>
    </subcellularLocation>
</comment>
<feature type="domain" description="Histidine kinase" evidence="17">
    <location>
        <begin position="356"/>
        <end position="576"/>
    </location>
</feature>
<evidence type="ECO:0000259" key="17">
    <source>
        <dbReference type="PROSITE" id="PS50109"/>
    </source>
</evidence>
<dbReference type="InterPro" id="IPR005467">
    <property type="entry name" value="His_kinase_dom"/>
</dbReference>
<keyword evidence="7" id="KW-0808">Transferase</keyword>
<dbReference type="PROSITE" id="PS50894">
    <property type="entry name" value="HPT"/>
    <property type="match status" value="1"/>
</dbReference>
<evidence type="ECO:0000313" key="20">
    <source>
        <dbReference type="EMBL" id="MBT1685704.1"/>
    </source>
</evidence>
<dbReference type="InterPro" id="IPR011006">
    <property type="entry name" value="CheY-like_superfamily"/>
</dbReference>
<dbReference type="SMART" id="SM00387">
    <property type="entry name" value="HATPase_c"/>
    <property type="match status" value="1"/>
</dbReference>
<comment type="caution">
    <text evidence="20">The sequence shown here is derived from an EMBL/GenBank/DDBJ whole genome shotgun (WGS) entry which is preliminary data.</text>
</comment>
<keyword evidence="10" id="KW-0547">Nucleotide-binding</keyword>
<evidence type="ECO:0000313" key="21">
    <source>
        <dbReference type="Proteomes" id="UP001319180"/>
    </source>
</evidence>
<dbReference type="CDD" id="cd17546">
    <property type="entry name" value="REC_hyHK_CKI1_RcsC-like"/>
    <property type="match status" value="1"/>
</dbReference>
<evidence type="ECO:0000256" key="12">
    <source>
        <dbReference type="ARBA" id="ARBA00023136"/>
    </source>
</evidence>
<feature type="transmembrane region" description="Helical" evidence="16">
    <location>
        <begin position="304"/>
        <end position="323"/>
    </location>
</feature>
<dbReference type="InterPro" id="IPR036641">
    <property type="entry name" value="HPT_dom_sf"/>
</dbReference>
<proteinExistence type="predicted"/>
<evidence type="ECO:0000256" key="15">
    <source>
        <dbReference type="SAM" id="Coils"/>
    </source>
</evidence>
<dbReference type="AlphaFoldDB" id="A0AAP2D5G0"/>
<evidence type="ECO:0000256" key="3">
    <source>
        <dbReference type="ARBA" id="ARBA00012438"/>
    </source>
</evidence>